<keyword evidence="2" id="KW-0560">Oxidoreductase</keyword>
<accession>A0A4Q1C8B5</accession>
<dbReference type="GO" id="GO:0046872">
    <property type="term" value="F:metal ion binding"/>
    <property type="evidence" value="ECO:0007669"/>
    <property type="project" value="UniProtKB-KW"/>
</dbReference>
<dbReference type="RefSeq" id="WP_129046551.1">
    <property type="nucleotide sequence ID" value="NZ_SDHX01000001.1"/>
</dbReference>
<feature type="transmembrane region" description="Helical" evidence="6">
    <location>
        <begin position="73"/>
        <end position="91"/>
    </location>
</feature>
<comment type="caution">
    <text evidence="9">The sequence shown here is derived from an EMBL/GenBank/DDBJ whole genome shotgun (WGS) entry which is preliminary data.</text>
</comment>
<dbReference type="GO" id="GO:0051536">
    <property type="term" value="F:iron-sulfur cluster binding"/>
    <property type="evidence" value="ECO:0007669"/>
    <property type="project" value="UniProtKB-KW"/>
</dbReference>
<dbReference type="Pfam" id="PF12838">
    <property type="entry name" value="Fer4_7"/>
    <property type="match status" value="1"/>
</dbReference>
<dbReference type="InterPro" id="IPR027387">
    <property type="entry name" value="Cytb/b6-like_sf"/>
</dbReference>
<dbReference type="GO" id="GO:0022904">
    <property type="term" value="P:respiratory electron transport chain"/>
    <property type="evidence" value="ECO:0007669"/>
    <property type="project" value="InterPro"/>
</dbReference>
<dbReference type="PANTHER" id="PTHR19271">
    <property type="entry name" value="CYTOCHROME B"/>
    <property type="match status" value="1"/>
</dbReference>
<dbReference type="PANTHER" id="PTHR19271:SF16">
    <property type="entry name" value="CYTOCHROME B"/>
    <property type="match status" value="1"/>
</dbReference>
<feature type="transmembrane region" description="Helical" evidence="6">
    <location>
        <begin position="208"/>
        <end position="234"/>
    </location>
</feature>
<dbReference type="SUPFAM" id="SSF81342">
    <property type="entry name" value="Transmembrane di-heme cytochromes"/>
    <property type="match status" value="1"/>
</dbReference>
<evidence type="ECO:0000313" key="10">
    <source>
        <dbReference type="Proteomes" id="UP000290218"/>
    </source>
</evidence>
<feature type="domain" description="4Fe-4S ferredoxin-type" evidence="8">
    <location>
        <begin position="363"/>
        <end position="392"/>
    </location>
</feature>
<dbReference type="EMBL" id="SDHX01000001">
    <property type="protein sequence ID" value="RXK55185.1"/>
    <property type="molecule type" value="Genomic_DNA"/>
</dbReference>
<dbReference type="OrthoDB" id="627427at2"/>
<dbReference type="PROSITE" id="PS51379">
    <property type="entry name" value="4FE4S_FER_2"/>
    <property type="match status" value="2"/>
</dbReference>
<keyword evidence="10" id="KW-1185">Reference proteome</keyword>
<dbReference type="InterPro" id="IPR005797">
    <property type="entry name" value="Cyt_b/b6_N"/>
</dbReference>
<dbReference type="SUPFAM" id="SSF54862">
    <property type="entry name" value="4Fe-4S ferredoxins"/>
    <property type="match status" value="1"/>
</dbReference>
<keyword evidence="1" id="KW-0479">Metal-binding</keyword>
<reference evidence="9 10" key="1">
    <citation type="submission" date="2019-01" db="EMBL/GenBank/DDBJ databases">
        <title>Lacunisphaera sp. strain TWA-58.</title>
        <authorList>
            <person name="Chen W.-M."/>
        </authorList>
    </citation>
    <scope>NUCLEOTIDE SEQUENCE [LARGE SCALE GENOMIC DNA]</scope>
    <source>
        <strain evidence="9 10">TWA-58</strain>
    </source>
</reference>
<dbReference type="AlphaFoldDB" id="A0A4Q1C8B5"/>
<evidence type="ECO:0000313" key="9">
    <source>
        <dbReference type="EMBL" id="RXK55185.1"/>
    </source>
</evidence>
<evidence type="ECO:0000256" key="3">
    <source>
        <dbReference type="ARBA" id="ARBA00023004"/>
    </source>
</evidence>
<proteinExistence type="predicted"/>
<dbReference type="Pfam" id="PF00033">
    <property type="entry name" value="Cytochrome_B"/>
    <property type="match status" value="1"/>
</dbReference>
<keyword evidence="3" id="KW-0408">Iron</keyword>
<feature type="domain" description="4Fe-4S ferredoxin-type" evidence="8">
    <location>
        <begin position="326"/>
        <end position="355"/>
    </location>
</feature>
<organism evidence="9 10">
    <name type="scientific">Oleiharenicola lentus</name>
    <dbReference type="NCBI Taxonomy" id="2508720"/>
    <lineage>
        <taxon>Bacteria</taxon>
        <taxon>Pseudomonadati</taxon>
        <taxon>Verrucomicrobiota</taxon>
        <taxon>Opitutia</taxon>
        <taxon>Opitutales</taxon>
        <taxon>Opitutaceae</taxon>
        <taxon>Oleiharenicola</taxon>
    </lineage>
</organism>
<evidence type="ECO:0000256" key="5">
    <source>
        <dbReference type="SAM" id="MobiDB-lite"/>
    </source>
</evidence>
<feature type="domain" description="Cytochrome b/b6 N-terminal region profile" evidence="7">
    <location>
        <begin position="35"/>
        <end position="244"/>
    </location>
</feature>
<keyword evidence="6" id="KW-0812">Transmembrane</keyword>
<evidence type="ECO:0000256" key="1">
    <source>
        <dbReference type="ARBA" id="ARBA00022723"/>
    </source>
</evidence>
<evidence type="ECO:0000256" key="2">
    <source>
        <dbReference type="ARBA" id="ARBA00023002"/>
    </source>
</evidence>
<dbReference type="Pfam" id="PF02662">
    <property type="entry name" value="FlpD"/>
    <property type="match status" value="1"/>
</dbReference>
<keyword evidence="6" id="KW-0472">Membrane</keyword>
<feature type="transmembrane region" description="Helical" evidence="6">
    <location>
        <begin position="298"/>
        <end position="317"/>
    </location>
</feature>
<feature type="region of interest" description="Disordered" evidence="5">
    <location>
        <begin position="1"/>
        <end position="29"/>
    </location>
</feature>
<evidence type="ECO:0000259" key="8">
    <source>
        <dbReference type="PROSITE" id="PS51379"/>
    </source>
</evidence>
<dbReference type="InterPro" id="IPR003813">
    <property type="entry name" value="MvhD/FlpD"/>
</dbReference>
<dbReference type="InterPro" id="IPR016174">
    <property type="entry name" value="Di-haem_cyt_TM"/>
</dbReference>
<keyword evidence="4" id="KW-0411">Iron-sulfur</keyword>
<evidence type="ECO:0000259" key="7">
    <source>
        <dbReference type="PROSITE" id="PS51002"/>
    </source>
</evidence>
<dbReference type="Gene3D" id="1.20.810.10">
    <property type="entry name" value="Cytochrome Bc1 Complex, Chain C"/>
    <property type="match status" value="1"/>
</dbReference>
<feature type="transmembrane region" description="Helical" evidence="6">
    <location>
        <begin position="145"/>
        <end position="169"/>
    </location>
</feature>
<evidence type="ECO:0000256" key="4">
    <source>
        <dbReference type="ARBA" id="ARBA00023014"/>
    </source>
</evidence>
<feature type="transmembrane region" description="Helical" evidence="6">
    <location>
        <begin position="547"/>
        <end position="567"/>
    </location>
</feature>
<sequence>MSAHPHPEPDCEALADNLGAGPTPGAVPPQPPVRAARLFAAGEALLTRLDTLIERVWPRALNPLAQLGPATNAMLLLATLSGVLLLIWYSASVQSAWSSLAELGPRSAGGIVRSVHRYSSDLAMLLMLLHALRTLLARKFADARWLAWVSGVGMLGLVWFIGWTGYWLVWDERAQLVATGTMKAVDVLPVFGEPMLPLFNHDRTVPSLLFFVVFFLHMVLPLAITGGLALHLARLSRSRLLPDRRLTAWLTGAVFVAALLVPATNAASAHLAVKPAAFSLDWWFLWPLQLTARLSGPGLWLAAGLAAAGLFTVPWWLARRRLRPAFQATVDVSRCFSCTLCSHDCPFGAITMVPRTDGKPFPSQAQVDPDRCIGCGICAGACDTQGIGLAWFDARRVGRELEGMVATEHARGARPAIAFVCAQGDGGWELFDHVGWARRLPGYTVRPVPCSGWVEPKLIERLVTKGAAAVLIVGCGSAETFGREGNRWMPARISGTREPALRPNRADPLRVAHVDFDPIRPERLAMVAAGLLRAADPAPAVHTGRTAGWLAGLGVAVAGLAGLLALANAPFRSPEPPEPEFIVMFRTYGDWVEGVAADATPAGEDQRPVHMRAAQPVQRTRQPVVVRVTVNGRTEEHVVRPKGFTSDGMAVGEVRWRLAPGAQTAEVYLWTRGDTTGEPARRWRAEWTAQARRRHVLAYEPEAGFIWAP</sequence>
<dbReference type="Gene3D" id="3.30.70.3270">
    <property type="match status" value="1"/>
</dbReference>
<protein>
    <submittedName>
        <fullName evidence="9">4Fe-4S dicluster domain-containing protein</fullName>
    </submittedName>
</protein>
<evidence type="ECO:0000256" key="6">
    <source>
        <dbReference type="SAM" id="Phobius"/>
    </source>
</evidence>
<dbReference type="Proteomes" id="UP000290218">
    <property type="component" value="Unassembled WGS sequence"/>
</dbReference>
<dbReference type="PROSITE" id="PS51002">
    <property type="entry name" value="CYTB_NTER"/>
    <property type="match status" value="1"/>
</dbReference>
<keyword evidence="6" id="KW-1133">Transmembrane helix</keyword>
<gene>
    <name evidence="9" type="ORF">ESB00_04610</name>
</gene>
<dbReference type="GO" id="GO:0016020">
    <property type="term" value="C:membrane"/>
    <property type="evidence" value="ECO:0007669"/>
    <property type="project" value="InterPro"/>
</dbReference>
<dbReference type="GO" id="GO:0016491">
    <property type="term" value="F:oxidoreductase activity"/>
    <property type="evidence" value="ECO:0007669"/>
    <property type="project" value="UniProtKB-KW"/>
</dbReference>
<dbReference type="GO" id="GO:0009055">
    <property type="term" value="F:electron transfer activity"/>
    <property type="evidence" value="ECO:0007669"/>
    <property type="project" value="InterPro"/>
</dbReference>
<feature type="transmembrane region" description="Helical" evidence="6">
    <location>
        <begin position="246"/>
        <end position="273"/>
    </location>
</feature>
<dbReference type="InterPro" id="IPR017896">
    <property type="entry name" value="4Fe4S_Fe-S-bd"/>
</dbReference>
<name>A0A4Q1C8B5_9BACT</name>